<feature type="transmembrane region" description="Helical" evidence="1">
    <location>
        <begin position="142"/>
        <end position="162"/>
    </location>
</feature>
<feature type="transmembrane region" description="Helical" evidence="1">
    <location>
        <begin position="58"/>
        <end position="79"/>
    </location>
</feature>
<keyword evidence="3" id="KW-1185">Reference proteome</keyword>
<dbReference type="Pfam" id="PF13803">
    <property type="entry name" value="DUF4184"/>
    <property type="match status" value="1"/>
</dbReference>
<dbReference type="RefSeq" id="WP_264486056.1">
    <property type="nucleotide sequence ID" value="NZ_JAPDDT010000002.1"/>
</dbReference>
<feature type="transmembrane region" description="Helical" evidence="1">
    <location>
        <begin position="214"/>
        <end position="234"/>
    </location>
</feature>
<proteinExistence type="predicted"/>
<protein>
    <submittedName>
        <fullName evidence="2">DUF4184 family protein</fullName>
    </submittedName>
</protein>
<name>A0ABT3GE95_9BACT</name>
<keyword evidence="1" id="KW-0812">Transmembrane</keyword>
<keyword evidence="1" id="KW-0472">Membrane</keyword>
<keyword evidence="1" id="KW-1133">Transmembrane helix</keyword>
<gene>
    <name evidence="2" type="ORF">OKA05_05240</name>
</gene>
<evidence type="ECO:0000313" key="2">
    <source>
        <dbReference type="EMBL" id="MCW1921946.1"/>
    </source>
</evidence>
<dbReference type="EMBL" id="JAPDDT010000002">
    <property type="protein sequence ID" value="MCW1921946.1"/>
    <property type="molecule type" value="Genomic_DNA"/>
</dbReference>
<organism evidence="2 3">
    <name type="scientific">Luteolibacter arcticus</name>
    <dbReference type="NCBI Taxonomy" id="1581411"/>
    <lineage>
        <taxon>Bacteria</taxon>
        <taxon>Pseudomonadati</taxon>
        <taxon>Verrucomicrobiota</taxon>
        <taxon>Verrucomicrobiia</taxon>
        <taxon>Verrucomicrobiales</taxon>
        <taxon>Verrucomicrobiaceae</taxon>
        <taxon>Luteolibacter</taxon>
    </lineage>
</organism>
<dbReference type="Proteomes" id="UP001320876">
    <property type="component" value="Unassembled WGS sequence"/>
</dbReference>
<dbReference type="InterPro" id="IPR025238">
    <property type="entry name" value="DUF4184"/>
</dbReference>
<feature type="transmembrane region" description="Helical" evidence="1">
    <location>
        <begin position="20"/>
        <end position="38"/>
    </location>
</feature>
<accession>A0ABT3GE95</accession>
<feature type="transmembrane region" description="Helical" evidence="1">
    <location>
        <begin position="100"/>
        <end position="118"/>
    </location>
</feature>
<reference evidence="2 3" key="1">
    <citation type="submission" date="2022-10" db="EMBL/GenBank/DDBJ databases">
        <title>Luteolibacter arcticus strain CCTCC AB 2014275, whole genome shotgun sequencing project.</title>
        <authorList>
            <person name="Zhao G."/>
            <person name="Shen L."/>
        </authorList>
    </citation>
    <scope>NUCLEOTIDE SEQUENCE [LARGE SCALE GENOMIC DNA]</scope>
    <source>
        <strain evidence="2 3">CCTCC AB 2014275</strain>
    </source>
</reference>
<comment type="caution">
    <text evidence="2">The sequence shown here is derived from an EMBL/GenBank/DDBJ whole genome shotgun (WGS) entry which is preliminary data.</text>
</comment>
<evidence type="ECO:0000313" key="3">
    <source>
        <dbReference type="Proteomes" id="UP001320876"/>
    </source>
</evidence>
<evidence type="ECO:0000256" key="1">
    <source>
        <dbReference type="SAM" id="Phobius"/>
    </source>
</evidence>
<sequence length="243" mass="27725">MPFTISHTVAVIPFFRWRRLDPLALVIGSMAPDFGYFVHRFAFAGGAHSFTGSFTRALPVAALVWLVCRLAGIFLIRPLPPRLRAMVAVVIERSRWQASSLLWVPLSLLLGIWSHNAWDSFTHQRGWVVSRVPLLEWPVYHWLQHASSIVGMVILAIVYRKLGGQVRLDVKDGNARLLAMLAVVAVLAALFPAWNFASQYEGARQWRVFVFREVVYSMSVWACGYLAYALLLQARVWKWKFSR</sequence>
<feature type="transmembrane region" description="Helical" evidence="1">
    <location>
        <begin position="174"/>
        <end position="194"/>
    </location>
</feature>